<dbReference type="InterPro" id="IPR035924">
    <property type="entry name" value="FlaG-like_sf"/>
</dbReference>
<dbReference type="AlphaFoldDB" id="A0A2A3MLD1"/>
<comment type="caution">
    <text evidence="2">The sequence shown here is derived from an EMBL/GenBank/DDBJ whole genome shotgun (WGS) entry which is preliminary data.</text>
</comment>
<name>A0A2A3MLD1_9PSED</name>
<feature type="compositionally biased region" description="Polar residues" evidence="1">
    <location>
        <begin position="30"/>
        <end position="49"/>
    </location>
</feature>
<dbReference type="PANTHER" id="PTHR37166">
    <property type="entry name" value="PROTEIN FLAG"/>
    <property type="match status" value="1"/>
</dbReference>
<evidence type="ECO:0000256" key="1">
    <source>
        <dbReference type="SAM" id="MobiDB-lite"/>
    </source>
</evidence>
<keyword evidence="2" id="KW-0282">Flagellum</keyword>
<gene>
    <name evidence="2" type="ORF">CNQ84_03675</name>
</gene>
<keyword evidence="3" id="KW-1185">Reference proteome</keyword>
<keyword evidence="2" id="KW-0966">Cell projection</keyword>
<dbReference type="InterPro" id="IPR005186">
    <property type="entry name" value="FlaG"/>
</dbReference>
<dbReference type="Pfam" id="PF03646">
    <property type="entry name" value="FlaG"/>
    <property type="match status" value="1"/>
</dbReference>
<dbReference type="SUPFAM" id="SSF160214">
    <property type="entry name" value="FlaG-like"/>
    <property type="match status" value="1"/>
</dbReference>
<organism evidence="2 3">
    <name type="scientific">Pseudomonas abyssi</name>
    <dbReference type="NCBI Taxonomy" id="170540"/>
    <lineage>
        <taxon>Bacteria</taxon>
        <taxon>Pseudomonadati</taxon>
        <taxon>Pseudomonadota</taxon>
        <taxon>Gammaproteobacteria</taxon>
        <taxon>Pseudomonadales</taxon>
        <taxon>Pseudomonadaceae</taxon>
        <taxon>Pseudomonas</taxon>
    </lineage>
</organism>
<sequence>MGVIKPFEVTRAVAGSAALEAGASSKAGKQTETAQESTSVQAVTPQTREAVQEPAQVDRDQLQAAVSDIQDFVQSVRRDINFALDEDSGRMIINVTEASSGDVIRQIPSEEALRLAENLTEIRSVLFEAEA</sequence>
<evidence type="ECO:0000313" key="2">
    <source>
        <dbReference type="EMBL" id="PBK05608.1"/>
    </source>
</evidence>
<protein>
    <submittedName>
        <fullName evidence="2">Flagellar biosynthesis protein FlaG</fullName>
    </submittedName>
</protein>
<dbReference type="PANTHER" id="PTHR37166:SF1">
    <property type="entry name" value="PROTEIN FLAG"/>
    <property type="match status" value="1"/>
</dbReference>
<dbReference type="EMBL" id="NTMR01000003">
    <property type="protein sequence ID" value="PBK05608.1"/>
    <property type="molecule type" value="Genomic_DNA"/>
</dbReference>
<evidence type="ECO:0000313" key="3">
    <source>
        <dbReference type="Proteomes" id="UP000242313"/>
    </source>
</evidence>
<dbReference type="Gene3D" id="3.30.160.170">
    <property type="entry name" value="FlaG-like"/>
    <property type="match status" value="1"/>
</dbReference>
<accession>A0A2A3MLD1</accession>
<reference evidence="2 3" key="1">
    <citation type="submission" date="2017-09" db="EMBL/GenBank/DDBJ databases">
        <title>Pseudomonas abyssi sp. nov. isolated from Abyssopelagic Water.</title>
        <authorList>
            <person name="Wei Y."/>
        </authorList>
    </citation>
    <scope>NUCLEOTIDE SEQUENCE [LARGE SCALE GENOMIC DNA]</scope>
    <source>
        <strain evidence="2 3">MT5</strain>
    </source>
</reference>
<keyword evidence="2" id="KW-0969">Cilium</keyword>
<feature type="region of interest" description="Disordered" evidence="1">
    <location>
        <begin position="20"/>
        <end position="55"/>
    </location>
</feature>
<proteinExistence type="predicted"/>
<dbReference type="Proteomes" id="UP000242313">
    <property type="component" value="Unassembled WGS sequence"/>
</dbReference>